<comment type="caution">
    <text evidence="2">The sequence shown here is derived from an EMBL/GenBank/DDBJ whole genome shotgun (WGS) entry which is preliminary data.</text>
</comment>
<dbReference type="AlphaFoldDB" id="A0A8T0WN16"/>
<sequence length="281" mass="28442">MEDNEEEDFDDHFPGKAGIGAFDDDIPMEEPEVDVAENDPSDDLGQALHNVQADCESETEMLKFQKLLEDHHKLLYPSEGSHADPLPSCRSLRLGGEEGCSKSCVGRSSSGDWGWRPAEGSGGERRVNGVNTQSAQGRRRAKPAPSAPTAMAAASAPPVPTPTAMAAAAASVPPAPAPPTPRPAAAATRAASAPPATRAAGSATCSCRAARAVAAAAGAQGAAGHCAGGQKPRAEESGAEEVAPASPVAEERGGKEERGGGGRRAMAPAAARGWVGGEGRG</sequence>
<accession>A0A8T0WN16</accession>
<evidence type="ECO:0000313" key="2">
    <source>
        <dbReference type="EMBL" id="KAG2651021.1"/>
    </source>
</evidence>
<feature type="region of interest" description="Disordered" evidence="1">
    <location>
        <begin position="1"/>
        <end position="25"/>
    </location>
</feature>
<name>A0A8T0WN16_PANVG</name>
<feature type="compositionally biased region" description="Low complexity" evidence="1">
    <location>
        <begin position="183"/>
        <end position="229"/>
    </location>
</feature>
<feature type="compositionally biased region" description="Pro residues" evidence="1">
    <location>
        <begin position="173"/>
        <end position="182"/>
    </location>
</feature>
<gene>
    <name evidence="2" type="ORF">PVAP13_1NG388938</name>
</gene>
<feature type="compositionally biased region" description="Acidic residues" evidence="1">
    <location>
        <begin position="1"/>
        <end position="10"/>
    </location>
</feature>
<evidence type="ECO:0000313" key="3">
    <source>
        <dbReference type="Proteomes" id="UP000823388"/>
    </source>
</evidence>
<dbReference type="EMBL" id="CM029038">
    <property type="protein sequence ID" value="KAG2651021.1"/>
    <property type="molecule type" value="Genomic_DNA"/>
</dbReference>
<organism evidence="2 3">
    <name type="scientific">Panicum virgatum</name>
    <name type="common">Blackwell switchgrass</name>
    <dbReference type="NCBI Taxonomy" id="38727"/>
    <lineage>
        <taxon>Eukaryota</taxon>
        <taxon>Viridiplantae</taxon>
        <taxon>Streptophyta</taxon>
        <taxon>Embryophyta</taxon>
        <taxon>Tracheophyta</taxon>
        <taxon>Spermatophyta</taxon>
        <taxon>Magnoliopsida</taxon>
        <taxon>Liliopsida</taxon>
        <taxon>Poales</taxon>
        <taxon>Poaceae</taxon>
        <taxon>PACMAD clade</taxon>
        <taxon>Panicoideae</taxon>
        <taxon>Panicodae</taxon>
        <taxon>Paniceae</taxon>
        <taxon>Panicinae</taxon>
        <taxon>Panicum</taxon>
        <taxon>Panicum sect. Hiantes</taxon>
    </lineage>
</organism>
<feature type="compositionally biased region" description="Low complexity" evidence="1">
    <location>
        <begin position="143"/>
        <end position="172"/>
    </location>
</feature>
<reference evidence="2" key="1">
    <citation type="submission" date="2020-05" db="EMBL/GenBank/DDBJ databases">
        <title>WGS assembly of Panicum virgatum.</title>
        <authorList>
            <person name="Lovell J.T."/>
            <person name="Jenkins J."/>
            <person name="Shu S."/>
            <person name="Juenger T.E."/>
            <person name="Schmutz J."/>
        </authorList>
    </citation>
    <scope>NUCLEOTIDE SEQUENCE</scope>
    <source>
        <strain evidence="2">AP13</strain>
    </source>
</reference>
<feature type="compositionally biased region" description="Low complexity" evidence="1">
    <location>
        <begin position="264"/>
        <end position="273"/>
    </location>
</feature>
<feature type="region of interest" description="Disordered" evidence="1">
    <location>
        <begin position="96"/>
        <end position="281"/>
    </location>
</feature>
<dbReference type="Proteomes" id="UP000823388">
    <property type="component" value="Chromosome 1N"/>
</dbReference>
<keyword evidence="3" id="KW-1185">Reference proteome</keyword>
<evidence type="ECO:0000256" key="1">
    <source>
        <dbReference type="SAM" id="MobiDB-lite"/>
    </source>
</evidence>
<feature type="compositionally biased region" description="Basic and acidic residues" evidence="1">
    <location>
        <begin position="249"/>
        <end position="260"/>
    </location>
</feature>
<proteinExistence type="predicted"/>
<protein>
    <submittedName>
        <fullName evidence="2">Uncharacterized protein</fullName>
    </submittedName>
</protein>